<dbReference type="GO" id="GO:0008643">
    <property type="term" value="P:carbohydrate transport"/>
    <property type="evidence" value="ECO:0007669"/>
    <property type="project" value="InterPro"/>
</dbReference>
<dbReference type="eggNOG" id="COG3659">
    <property type="taxonomic scope" value="Bacteria"/>
</dbReference>
<keyword evidence="1" id="KW-0732">Signal</keyword>
<dbReference type="STRING" id="93059.P9211_12591"/>
<dbReference type="InterPro" id="IPR001119">
    <property type="entry name" value="SLH_dom"/>
</dbReference>
<gene>
    <name evidence="3" type="ordered locus">P9211_12591</name>
</gene>
<dbReference type="OrthoDB" id="580845at2"/>
<feature type="signal peptide" evidence="1">
    <location>
        <begin position="1"/>
        <end position="24"/>
    </location>
</feature>
<name>A9BBH8_PROM4</name>
<protein>
    <recommendedName>
        <fullName evidence="2">SLH domain-containing protein</fullName>
    </recommendedName>
</protein>
<dbReference type="PROSITE" id="PS51272">
    <property type="entry name" value="SLH"/>
    <property type="match status" value="1"/>
</dbReference>
<dbReference type="HOGENOM" id="CLU_018575_0_1_3"/>
<feature type="chain" id="PRO_5007230541" description="SLH domain-containing protein" evidence="1">
    <location>
        <begin position="25"/>
        <end position="515"/>
    </location>
</feature>
<accession>A9BBH8</accession>
<evidence type="ECO:0000313" key="3">
    <source>
        <dbReference type="EMBL" id="ABX09190.1"/>
    </source>
</evidence>
<dbReference type="NCBIfam" id="NF033921">
    <property type="entry name" value="por_somb"/>
    <property type="match status" value="1"/>
</dbReference>
<dbReference type="Pfam" id="PF04966">
    <property type="entry name" value="OprB"/>
    <property type="match status" value="1"/>
</dbReference>
<dbReference type="GO" id="GO:0015288">
    <property type="term" value="F:porin activity"/>
    <property type="evidence" value="ECO:0007669"/>
    <property type="project" value="InterPro"/>
</dbReference>
<organism evidence="3 4">
    <name type="scientific">Prochlorococcus marinus (strain MIT 9211)</name>
    <dbReference type="NCBI Taxonomy" id="93059"/>
    <lineage>
        <taxon>Bacteria</taxon>
        <taxon>Bacillati</taxon>
        <taxon>Cyanobacteriota</taxon>
        <taxon>Cyanophyceae</taxon>
        <taxon>Synechococcales</taxon>
        <taxon>Prochlorococcaceae</taxon>
        <taxon>Prochlorococcus</taxon>
    </lineage>
</organism>
<dbReference type="GO" id="GO:0016020">
    <property type="term" value="C:membrane"/>
    <property type="evidence" value="ECO:0007669"/>
    <property type="project" value="InterPro"/>
</dbReference>
<dbReference type="AlphaFoldDB" id="A9BBH8"/>
<dbReference type="InterPro" id="IPR047684">
    <property type="entry name" value="Por_som-like"/>
</dbReference>
<evidence type="ECO:0000259" key="2">
    <source>
        <dbReference type="PROSITE" id="PS51272"/>
    </source>
</evidence>
<dbReference type="PANTHER" id="PTHR43308">
    <property type="entry name" value="OUTER MEMBRANE PROTEIN ALPHA-RELATED"/>
    <property type="match status" value="1"/>
</dbReference>
<dbReference type="EMBL" id="CP000878">
    <property type="protein sequence ID" value="ABX09190.1"/>
    <property type="molecule type" value="Genomic_DNA"/>
</dbReference>
<sequence length="515" mass="55227">MKLFQQLLVFPAALGLVAPLAANAAEVNMTDVSKYAAKTAKSIKAPSSAQFSDIVPGDWAYTSLKNLSASYGCVDNAYTQNLNSGLALTRYEAAALVNACLDNGLVASGEGLSSDASLLADEFGVEMAILKGRVDGLEYKLNELSAGQFSSTTKLDGTVAFVVGAVDYENSADTAVDHGDKLTGTYSYKLDLNTSFNGNDRLHASIMTGNMDGNNPWGDKDGGTYLAVANDNEQVLEIDKLWYEWTKDDLKFWAGPKIESNQMLASSPSIYKPVQKQFAFGGNTAAYASSTTTGFGVAWTQPTEADRKWTVSANYASIGGDDATKGILTDEQTKFLTQVTYGGQRWQIAAAVARHGCAGQDANSSCHAWSDLYATAAGDNATGEGEMAYSLRYYWKPVETGAMPSIQLGMDYRELDDAADTEVQSTAAWMAGLTWDDAWIDGNRAGIAFGSREHATDYAGSGDDEADDNLVWEAYYDYQLTDGITITPALFGGSHVYDGSDDDIFGALVQTVFKF</sequence>
<feature type="domain" description="SLH" evidence="2">
    <location>
        <begin position="47"/>
        <end position="111"/>
    </location>
</feature>
<dbReference type="InterPro" id="IPR007049">
    <property type="entry name" value="Carb-sel_porin_OprB"/>
</dbReference>
<dbReference type="Proteomes" id="UP000000788">
    <property type="component" value="Chromosome"/>
</dbReference>
<evidence type="ECO:0000313" key="4">
    <source>
        <dbReference type="Proteomes" id="UP000000788"/>
    </source>
</evidence>
<comment type="similarity">
    <text evidence="1">Belongs to the OprB family.</text>
</comment>
<reference evidence="3 4" key="1">
    <citation type="journal article" date="2007" name="PLoS Genet.">
        <title>Patterns and implications of gene gain and loss in the evolution of Prochlorococcus.</title>
        <authorList>
            <person name="Kettler G.C."/>
            <person name="Martiny A.C."/>
            <person name="Huang K."/>
            <person name="Zucker J."/>
            <person name="Coleman M.L."/>
            <person name="Rodrigue S."/>
            <person name="Chen F."/>
            <person name="Lapidus A."/>
            <person name="Ferriera S."/>
            <person name="Johnson J."/>
            <person name="Steglich C."/>
            <person name="Church G.M."/>
            <person name="Richardson P."/>
            <person name="Chisholm S.W."/>
        </authorList>
    </citation>
    <scope>NUCLEOTIDE SEQUENCE [LARGE SCALE GENOMIC DNA]</scope>
    <source>
        <strain evidence="4">MIT 9211</strain>
    </source>
</reference>
<dbReference type="KEGG" id="pmj:P9211_12591"/>
<dbReference type="PANTHER" id="PTHR43308:SF1">
    <property type="entry name" value="OUTER MEMBRANE PROTEIN ALPHA"/>
    <property type="match status" value="1"/>
</dbReference>
<dbReference type="RefSeq" id="WP_012195811.1">
    <property type="nucleotide sequence ID" value="NC_009976.1"/>
</dbReference>
<evidence type="ECO:0000256" key="1">
    <source>
        <dbReference type="RuleBase" id="RU363072"/>
    </source>
</evidence>
<dbReference type="InterPro" id="IPR051465">
    <property type="entry name" value="Cell_Envelope_Struct_Comp"/>
</dbReference>
<proteinExistence type="inferred from homology"/>
<keyword evidence="4" id="KW-1185">Reference proteome</keyword>